<dbReference type="PANTHER" id="PTHR45947">
    <property type="entry name" value="SULFOQUINOVOSYL TRANSFERASE SQD2"/>
    <property type="match status" value="1"/>
</dbReference>
<dbReference type="GO" id="GO:0016757">
    <property type="term" value="F:glycosyltransferase activity"/>
    <property type="evidence" value="ECO:0007669"/>
    <property type="project" value="InterPro"/>
</dbReference>
<dbReference type="Gene3D" id="3.40.50.2000">
    <property type="entry name" value="Glycogen Phosphorylase B"/>
    <property type="match status" value="2"/>
</dbReference>
<evidence type="ECO:0000313" key="3">
    <source>
        <dbReference type="EMBL" id="SEW22181.1"/>
    </source>
</evidence>
<feature type="domain" description="Glycosyl transferase family 1" evidence="1">
    <location>
        <begin position="206"/>
        <end position="366"/>
    </location>
</feature>
<keyword evidence="4" id="KW-1185">Reference proteome</keyword>
<dbReference type="InterPro" id="IPR001296">
    <property type="entry name" value="Glyco_trans_1"/>
</dbReference>
<dbReference type="RefSeq" id="WP_089791525.1">
    <property type="nucleotide sequence ID" value="NZ_FOIU01000001.1"/>
</dbReference>
<dbReference type="PANTHER" id="PTHR45947:SF3">
    <property type="entry name" value="SULFOQUINOVOSYL TRANSFERASE SQD2"/>
    <property type="match status" value="1"/>
</dbReference>
<reference evidence="4" key="1">
    <citation type="submission" date="2016-10" db="EMBL/GenBank/DDBJ databases">
        <authorList>
            <person name="Varghese N."/>
            <person name="Submissions S."/>
        </authorList>
    </citation>
    <scope>NUCLEOTIDE SEQUENCE [LARGE SCALE GENOMIC DNA]</scope>
    <source>
        <strain evidence="4">DSM 17724</strain>
    </source>
</reference>
<dbReference type="Pfam" id="PF00534">
    <property type="entry name" value="Glycos_transf_1"/>
    <property type="match status" value="1"/>
</dbReference>
<keyword evidence="3" id="KW-0808">Transferase</keyword>
<feature type="domain" description="Glycosyltransferase subfamily 4-like N-terminal" evidence="2">
    <location>
        <begin position="12"/>
        <end position="183"/>
    </location>
</feature>
<name>A0A1I0Q5I1_9FLAO</name>
<proteinExistence type="predicted"/>
<evidence type="ECO:0000313" key="4">
    <source>
        <dbReference type="Proteomes" id="UP000199469"/>
    </source>
</evidence>
<dbReference type="CDD" id="cd03801">
    <property type="entry name" value="GT4_PimA-like"/>
    <property type="match status" value="1"/>
</dbReference>
<gene>
    <name evidence="3" type="ORF">SAMN05421841_1673</name>
</gene>
<dbReference type="Pfam" id="PF13439">
    <property type="entry name" value="Glyco_transf_4"/>
    <property type="match status" value="1"/>
</dbReference>
<protein>
    <submittedName>
        <fullName evidence="3">Glycosyltransferase involved in cell wall bisynthesis</fullName>
    </submittedName>
</protein>
<dbReference type="AlphaFoldDB" id="A0A1I0Q5I1"/>
<evidence type="ECO:0000259" key="2">
    <source>
        <dbReference type="Pfam" id="PF13439"/>
    </source>
</evidence>
<dbReference type="EMBL" id="FOIU01000001">
    <property type="protein sequence ID" value="SEW22181.1"/>
    <property type="molecule type" value="Genomic_DNA"/>
</dbReference>
<dbReference type="Proteomes" id="UP000199469">
    <property type="component" value="Unassembled WGS sequence"/>
</dbReference>
<evidence type="ECO:0000259" key="1">
    <source>
        <dbReference type="Pfam" id="PF00534"/>
    </source>
</evidence>
<dbReference type="InterPro" id="IPR050194">
    <property type="entry name" value="Glycosyltransferase_grp1"/>
</dbReference>
<dbReference type="OrthoDB" id="9795068at2"/>
<organism evidence="3 4">
    <name type="scientific">Chryseobacterium wanjuense</name>
    <dbReference type="NCBI Taxonomy" id="356305"/>
    <lineage>
        <taxon>Bacteria</taxon>
        <taxon>Pseudomonadati</taxon>
        <taxon>Bacteroidota</taxon>
        <taxon>Flavobacteriia</taxon>
        <taxon>Flavobacteriales</taxon>
        <taxon>Weeksellaceae</taxon>
        <taxon>Chryseobacterium group</taxon>
        <taxon>Chryseobacterium</taxon>
    </lineage>
</organism>
<dbReference type="STRING" id="356305.SAMN05421841_1673"/>
<sequence length="389" mass="44274">MKILFVEAVQNYGGARKSTVELAGRLQENGHGVKIIDFWGTCEPFVQAMEKRNISYSILDKRQTPFILASSNKIKMLSNYMKYLQLLSAYRKKIKLLINDFQPDLVIVNNTKTLSILSKSGSYKIAFFARGWFLPRTVNRFNTILIKKLTDIYIGVSQSTRQAIFSGGFAALEDIYTVPNAIDYTGFLNDFKDRENIPNWSDDQADRPFVIMHCGGFLPSKGQHITIEIAKKLKRDKVRFKILLVGIIYQGDASQKYYDKILKQIEEEQLQEYFEIVLNKSDVLEYFGKMDVLLHPSSTEGLPRVVMEAMALGKPVIGNAVGGMTDYILHGFTGYLTNFNSIEDYIKYCGLLQKDKELYGFISNNASGLIGKCYTTDNQIEQLLKIKVK</sequence>
<dbReference type="SUPFAM" id="SSF53756">
    <property type="entry name" value="UDP-Glycosyltransferase/glycogen phosphorylase"/>
    <property type="match status" value="1"/>
</dbReference>
<accession>A0A1I0Q5I1</accession>
<dbReference type="InterPro" id="IPR028098">
    <property type="entry name" value="Glyco_trans_4-like_N"/>
</dbReference>